<dbReference type="Pfam" id="PF01494">
    <property type="entry name" value="FAD_binding_3"/>
    <property type="match status" value="1"/>
</dbReference>
<proteinExistence type="predicted"/>
<sequence>MTGPASPSVVIVGAGPTGVTAAALLALYGVDSLILERWDDIYPQPRAVHLDDEIYRILGKLGIADDFAAISRPALGLQVIEGDGRILARFERSPDTAVNGYPQANLFDQPALERLLRNRVAELPLATLRSGAEVVGLTCSGTVGDPITIDVRDVASGIIEQISTRFVLGCDGANSLVRKAIGATMRDLRFEQHWLVVDVDTTADLRQWDGVHQLSDRGRAGTYMRIGPTRYRWEFRLLPGETADDFSGIESLLPLLKPWTGSTPAADLHLIRCAGYTFRAQIADHWQHGGAFLLGDAAHLTPPFIGQGMGAGLRDAYNLCWKLAAVLHGQRRPDTFLATYQQERRPHALAMIRSAMLIGFAMTGGGMAGSAFRTAALPRASKIPGIGRAATTSETPRLRPSALIARSRRPRALEGTLCPNLRVDDRRRLDDVTLGYTVITLDPPEPGDRRYWSAFPATIVQVDGNSDLGRRLARGRNRAALVRPDGTVRAGATSLARLAMIV</sequence>
<dbReference type="PANTHER" id="PTHR43476">
    <property type="entry name" value="3-(3-HYDROXY-PHENYL)PROPIONATE/3-HYDROXYCINNAMIC ACID HYDROXYLASE"/>
    <property type="match status" value="1"/>
</dbReference>
<reference evidence="2" key="1">
    <citation type="journal article" date="2021" name="Nat. Microbiol.">
        <title>Cocultivation of an ultrasmall environmental parasitic bacterium with lytic ability against bacteria associated with wastewater foams.</title>
        <authorList>
            <person name="Batinovic S."/>
            <person name="Rose J.J.A."/>
            <person name="Ratcliffe J."/>
            <person name="Seviour R.J."/>
            <person name="Petrovski S."/>
        </authorList>
    </citation>
    <scope>NUCLEOTIDE SEQUENCE</scope>
    <source>
        <strain evidence="2">CON44</strain>
    </source>
</reference>
<dbReference type="GO" id="GO:0071949">
    <property type="term" value="F:FAD binding"/>
    <property type="evidence" value="ECO:0007669"/>
    <property type="project" value="InterPro"/>
</dbReference>
<dbReference type="NCBIfam" id="NF004829">
    <property type="entry name" value="PRK06183.1-3"/>
    <property type="match status" value="1"/>
</dbReference>
<dbReference type="InterPro" id="IPR036188">
    <property type="entry name" value="FAD/NAD-bd_sf"/>
</dbReference>
<accession>A0A857LPP7</accession>
<dbReference type="EMBL" id="CP045810">
    <property type="protein sequence ID" value="QHN40552.1"/>
    <property type="molecule type" value="Genomic_DNA"/>
</dbReference>
<dbReference type="InterPro" id="IPR050631">
    <property type="entry name" value="PheA/TfdB_FAD_monoxygenase"/>
</dbReference>
<organism evidence="2">
    <name type="scientific">Gordonia amarae</name>
    <dbReference type="NCBI Taxonomy" id="36821"/>
    <lineage>
        <taxon>Bacteria</taxon>
        <taxon>Bacillati</taxon>
        <taxon>Actinomycetota</taxon>
        <taxon>Actinomycetes</taxon>
        <taxon>Mycobacteriales</taxon>
        <taxon>Gordoniaceae</taxon>
        <taxon>Gordonia</taxon>
    </lineage>
</organism>
<dbReference type="SUPFAM" id="SSF51905">
    <property type="entry name" value="FAD/NAD(P)-binding domain"/>
    <property type="match status" value="1"/>
</dbReference>
<protein>
    <submittedName>
        <fullName evidence="2">Bifunctional 3-(3-hydroxy-phenyl)propionate/3-hydroxycinnamic acid hydroxylase</fullName>
    </submittedName>
</protein>
<name>A0A857LPP7_9ACTN</name>
<gene>
    <name evidence="2" type="ORF">GII30_16635</name>
</gene>
<dbReference type="InterPro" id="IPR002938">
    <property type="entry name" value="FAD-bd"/>
</dbReference>
<dbReference type="GO" id="GO:0019622">
    <property type="term" value="P:3-(3-hydroxy)phenylpropionate catabolic process"/>
    <property type="evidence" value="ECO:0007669"/>
    <property type="project" value="TreeGrafter"/>
</dbReference>
<dbReference type="Gene3D" id="3.50.50.60">
    <property type="entry name" value="FAD/NAD(P)-binding domain"/>
    <property type="match status" value="1"/>
</dbReference>
<evidence type="ECO:0000256" key="1">
    <source>
        <dbReference type="ARBA" id="ARBA00023002"/>
    </source>
</evidence>
<dbReference type="AlphaFoldDB" id="A0A857LPP7"/>
<dbReference type="PRINTS" id="PR00420">
    <property type="entry name" value="RNGMNOXGNASE"/>
</dbReference>
<dbReference type="GO" id="GO:0008688">
    <property type="term" value="F:3-(3-hydroxyphenyl)propionate hydroxylase activity"/>
    <property type="evidence" value="ECO:0007669"/>
    <property type="project" value="TreeGrafter"/>
</dbReference>
<dbReference type="RefSeq" id="WP_005190596.1">
    <property type="nucleotide sequence ID" value="NZ_CP045804.1"/>
</dbReference>
<dbReference type="Gene3D" id="3.30.9.10">
    <property type="entry name" value="D-Amino Acid Oxidase, subunit A, domain 2"/>
    <property type="match status" value="1"/>
</dbReference>
<evidence type="ECO:0000313" key="2">
    <source>
        <dbReference type="EMBL" id="QHN40552.1"/>
    </source>
</evidence>
<keyword evidence="1" id="KW-0560">Oxidoreductase</keyword>
<dbReference type="PANTHER" id="PTHR43476:SF3">
    <property type="entry name" value="FAD-BINDING MONOOXYGENASE"/>
    <property type="match status" value="1"/>
</dbReference>